<dbReference type="EMBL" id="MT144614">
    <property type="protein sequence ID" value="QJH95204.1"/>
    <property type="molecule type" value="Genomic_DNA"/>
</dbReference>
<evidence type="ECO:0000313" key="4">
    <source>
        <dbReference type="EMBL" id="QJA91077.1"/>
    </source>
</evidence>
<evidence type="ECO:0000313" key="3">
    <source>
        <dbReference type="EMBL" id="QJA79297.1"/>
    </source>
</evidence>
<keyword evidence="1" id="KW-1133">Transmembrane helix</keyword>
<protein>
    <submittedName>
        <fullName evidence="2">Uncharacterized protein</fullName>
    </submittedName>
</protein>
<organism evidence="2">
    <name type="scientific">viral metagenome</name>
    <dbReference type="NCBI Taxonomy" id="1070528"/>
    <lineage>
        <taxon>unclassified sequences</taxon>
        <taxon>metagenomes</taxon>
        <taxon>organismal metagenomes</taxon>
    </lineage>
</organism>
<dbReference type="AlphaFoldDB" id="A0A6H1ZAA0"/>
<dbReference type="EMBL" id="MT143976">
    <property type="protein sequence ID" value="QJA44458.1"/>
    <property type="molecule type" value="Genomic_DNA"/>
</dbReference>
<proteinExistence type="predicted"/>
<keyword evidence="1" id="KW-0472">Membrane</keyword>
<evidence type="ECO:0000313" key="5">
    <source>
        <dbReference type="EMBL" id="QJH95204.1"/>
    </source>
</evidence>
<evidence type="ECO:0000256" key="1">
    <source>
        <dbReference type="SAM" id="Phobius"/>
    </source>
</evidence>
<accession>A0A6H1ZAA0</accession>
<feature type="transmembrane region" description="Helical" evidence="1">
    <location>
        <begin position="34"/>
        <end position="55"/>
    </location>
</feature>
<dbReference type="EMBL" id="MT142375">
    <property type="protein sequence ID" value="QJA79297.1"/>
    <property type="molecule type" value="Genomic_DNA"/>
</dbReference>
<evidence type="ECO:0000313" key="2">
    <source>
        <dbReference type="EMBL" id="QJA44458.1"/>
    </source>
</evidence>
<keyword evidence="1" id="KW-0812">Transmembrane</keyword>
<sequence length="61" mass="6827">MFKDFLLIIVGFVVAVLTSILVMIHGWGLEPKSWWWIIGVSALGYTLSSLFMGAAKIKENK</sequence>
<dbReference type="EMBL" id="MT142960">
    <property type="protein sequence ID" value="QJA91077.1"/>
    <property type="molecule type" value="Genomic_DNA"/>
</dbReference>
<name>A0A6H1ZAA0_9ZZZZ</name>
<gene>
    <name evidence="3" type="ORF">MM415A00921_0026</name>
    <name evidence="4" type="ORF">MM415B03482_0004</name>
    <name evidence="2" type="ORF">TM448A00108_0085</name>
    <name evidence="5" type="ORF">TM448B00355_0057</name>
</gene>
<reference evidence="2" key="1">
    <citation type="submission" date="2020-03" db="EMBL/GenBank/DDBJ databases">
        <title>The deep terrestrial virosphere.</title>
        <authorList>
            <person name="Holmfeldt K."/>
            <person name="Nilsson E."/>
            <person name="Simone D."/>
            <person name="Lopez-Fernandez M."/>
            <person name="Wu X."/>
            <person name="de Brujin I."/>
            <person name="Lundin D."/>
            <person name="Andersson A."/>
            <person name="Bertilsson S."/>
            <person name="Dopson M."/>
        </authorList>
    </citation>
    <scope>NUCLEOTIDE SEQUENCE</scope>
    <source>
        <strain evidence="3">MM415A00921</strain>
        <strain evidence="4">MM415B03482</strain>
        <strain evidence="2">TM448A00108</strain>
        <strain evidence="5">TM448B00355</strain>
    </source>
</reference>
<feature type="transmembrane region" description="Helical" evidence="1">
    <location>
        <begin position="5"/>
        <end position="28"/>
    </location>
</feature>